<feature type="domain" description="Helicase C-terminal" evidence="9">
    <location>
        <begin position="269"/>
        <end position="448"/>
    </location>
</feature>
<dbReference type="CDD" id="cd17978">
    <property type="entry name" value="DEXHc_DHX33"/>
    <property type="match status" value="1"/>
</dbReference>
<proteinExistence type="predicted"/>
<dbReference type="InterPro" id="IPR027417">
    <property type="entry name" value="P-loop_NTPase"/>
</dbReference>
<dbReference type="CDD" id="cd18791">
    <property type="entry name" value="SF2_C_RHA"/>
    <property type="match status" value="1"/>
</dbReference>
<dbReference type="SUPFAM" id="SSF52540">
    <property type="entry name" value="P-loop containing nucleoside triphosphate hydrolases"/>
    <property type="match status" value="1"/>
</dbReference>
<dbReference type="STRING" id="667725.A0A0L0FS87"/>
<comment type="catalytic activity">
    <reaction evidence="6">
        <text>ATP + H2O = ADP + phosphate + H(+)</text>
        <dbReference type="Rhea" id="RHEA:13065"/>
        <dbReference type="ChEBI" id="CHEBI:15377"/>
        <dbReference type="ChEBI" id="CHEBI:15378"/>
        <dbReference type="ChEBI" id="CHEBI:30616"/>
        <dbReference type="ChEBI" id="CHEBI:43474"/>
        <dbReference type="ChEBI" id="CHEBI:456216"/>
        <dbReference type="EC" id="3.6.4.13"/>
    </reaction>
</comment>
<sequence>MLGFQLTSAHAPVAHKAAPAGAVPNGVHKRTKVRSKSKKRDKDRAVKFIAETQDAMIQTGPTYKLPGAEKYIKSRMDLPIYQARVKLLLEISKAPTVIVVGETGSGKTTQLSQYIRDAGMDKGKMIACTQPRRVAAVSVANRVALETGCKIGSKVGYTVRFDDTTSRDTALKYMTDGMLLREAISDPKLSRYSVILLDEAHERTLMTDILFGVIKGVQKLRPELKVIIMSATLDAAKFSTYFDDCPVLYVQGRQYPVEILYTIEPQQDYVDSVFVTVLQIHQDEKPGDILVFLTGQEDIENVGALLQDASEKLDPKFGKLVVRPIFAALPPEQQMKVFEPVPKGSRKVVLATNIAETSITINGIRYVVDTGLVKAKTFNPNLSVESLMAQPVSQAQARQRTGRAGREAPGVCYRLFSEDLFRTLDSTTTPEIVRCNLASAVLNMKAMGVDDIIHFDFLDKPTTESLRAALMLIFSLGALDASGKLTTLGRRMARFPIEPQLAKTLISAERLGCVEEILTIVSMLSAPSIFFIPFNKREEVDLSVMKEFASLYGDHLTYLNVYKAYRQNKGNKTWCKDHFINMKSMKTVLDTRGQLAELCRKSNIEIRSSSDTDNIRKALVSGFFYNIAVLQDDGTYHPVSNRTEVALHPQSVLKGQKPKYVLYHELVKTKRYYLRVATVIEPEWAAEAAPTYFARTIT</sequence>
<evidence type="ECO:0000256" key="6">
    <source>
        <dbReference type="ARBA" id="ARBA00047984"/>
    </source>
</evidence>
<dbReference type="InterPro" id="IPR002464">
    <property type="entry name" value="DNA/RNA_helicase_DEAH_CS"/>
</dbReference>
<dbReference type="AlphaFoldDB" id="A0A0L0FS87"/>
<feature type="compositionally biased region" description="Basic residues" evidence="7">
    <location>
        <begin position="27"/>
        <end position="39"/>
    </location>
</feature>
<evidence type="ECO:0000256" key="7">
    <source>
        <dbReference type="SAM" id="MobiDB-lite"/>
    </source>
</evidence>
<dbReference type="OrthoDB" id="10253254at2759"/>
<dbReference type="PROSITE" id="PS00690">
    <property type="entry name" value="DEAH_ATP_HELICASE"/>
    <property type="match status" value="1"/>
</dbReference>
<keyword evidence="3" id="KW-0378">Hydrolase</keyword>
<keyword evidence="11" id="KW-1185">Reference proteome</keyword>
<dbReference type="Pfam" id="PF00270">
    <property type="entry name" value="DEAD"/>
    <property type="match status" value="1"/>
</dbReference>
<dbReference type="FunFam" id="1.10.10.2130:FF:000001">
    <property type="entry name" value="Pre-mRNA-splicing factor ATP-dependent RNA helicase"/>
    <property type="match status" value="1"/>
</dbReference>
<feature type="domain" description="Helicase ATP-binding" evidence="8">
    <location>
        <begin position="88"/>
        <end position="251"/>
    </location>
</feature>
<dbReference type="Proteomes" id="UP000054560">
    <property type="component" value="Unassembled WGS sequence"/>
</dbReference>
<dbReference type="InterPro" id="IPR011709">
    <property type="entry name" value="DEAD-box_helicase_OB_fold"/>
</dbReference>
<dbReference type="InterPro" id="IPR048333">
    <property type="entry name" value="HA2_WH"/>
</dbReference>
<dbReference type="eggNOG" id="KOG0922">
    <property type="taxonomic scope" value="Eukaryota"/>
</dbReference>
<evidence type="ECO:0000256" key="2">
    <source>
        <dbReference type="ARBA" id="ARBA00022741"/>
    </source>
</evidence>
<dbReference type="GO" id="GO:0005730">
    <property type="term" value="C:nucleolus"/>
    <property type="evidence" value="ECO:0007669"/>
    <property type="project" value="TreeGrafter"/>
</dbReference>
<organism evidence="10 11">
    <name type="scientific">Sphaeroforma arctica JP610</name>
    <dbReference type="NCBI Taxonomy" id="667725"/>
    <lineage>
        <taxon>Eukaryota</taxon>
        <taxon>Ichthyosporea</taxon>
        <taxon>Ichthyophonida</taxon>
        <taxon>Sphaeroforma</taxon>
    </lineage>
</organism>
<dbReference type="InterPro" id="IPR007502">
    <property type="entry name" value="Helicase-assoc_dom"/>
</dbReference>
<dbReference type="FunFam" id="3.40.50.300:FF:000750">
    <property type="entry name" value="Putative ATP-dependent RNA helicase DHX33"/>
    <property type="match status" value="1"/>
</dbReference>
<keyword evidence="4" id="KW-0347">Helicase</keyword>
<dbReference type="SMART" id="SM00382">
    <property type="entry name" value="AAA"/>
    <property type="match status" value="1"/>
</dbReference>
<dbReference type="PANTHER" id="PTHR18934">
    <property type="entry name" value="ATP-DEPENDENT RNA HELICASE"/>
    <property type="match status" value="1"/>
</dbReference>
<feature type="compositionally biased region" description="Low complexity" evidence="7">
    <location>
        <begin position="15"/>
        <end position="24"/>
    </location>
</feature>
<dbReference type="GeneID" id="25908454"/>
<dbReference type="SMART" id="SM00847">
    <property type="entry name" value="HA2"/>
    <property type="match status" value="1"/>
</dbReference>
<dbReference type="Pfam" id="PF00271">
    <property type="entry name" value="Helicase_C"/>
    <property type="match status" value="1"/>
</dbReference>
<protein>
    <recommendedName>
        <fullName evidence="1">RNA helicase</fullName>
        <ecNumber evidence="1">3.6.4.13</ecNumber>
    </recommendedName>
</protein>
<evidence type="ECO:0000313" key="11">
    <source>
        <dbReference type="Proteomes" id="UP000054560"/>
    </source>
</evidence>
<dbReference type="EC" id="3.6.4.13" evidence="1"/>
<evidence type="ECO:0000256" key="3">
    <source>
        <dbReference type="ARBA" id="ARBA00022801"/>
    </source>
</evidence>
<dbReference type="Gene3D" id="1.20.120.1080">
    <property type="match status" value="1"/>
</dbReference>
<dbReference type="PROSITE" id="PS51192">
    <property type="entry name" value="HELICASE_ATP_BIND_1"/>
    <property type="match status" value="1"/>
</dbReference>
<evidence type="ECO:0000259" key="8">
    <source>
        <dbReference type="PROSITE" id="PS51192"/>
    </source>
</evidence>
<dbReference type="GO" id="GO:0016787">
    <property type="term" value="F:hydrolase activity"/>
    <property type="evidence" value="ECO:0007669"/>
    <property type="project" value="UniProtKB-KW"/>
</dbReference>
<name>A0A0L0FS87_9EUKA</name>
<evidence type="ECO:0000256" key="1">
    <source>
        <dbReference type="ARBA" id="ARBA00012552"/>
    </source>
</evidence>
<dbReference type="Pfam" id="PF04408">
    <property type="entry name" value="WHD_HA2"/>
    <property type="match status" value="1"/>
</dbReference>
<dbReference type="GO" id="GO:0045943">
    <property type="term" value="P:positive regulation of transcription by RNA polymerase I"/>
    <property type="evidence" value="ECO:0007669"/>
    <property type="project" value="TreeGrafter"/>
</dbReference>
<dbReference type="InterPro" id="IPR001650">
    <property type="entry name" value="Helicase_C-like"/>
</dbReference>
<dbReference type="Pfam" id="PF21010">
    <property type="entry name" value="HA2_C"/>
    <property type="match status" value="1"/>
</dbReference>
<evidence type="ECO:0000256" key="4">
    <source>
        <dbReference type="ARBA" id="ARBA00022806"/>
    </source>
</evidence>
<accession>A0A0L0FS87</accession>
<dbReference type="FunFam" id="3.40.50.300:FF:000767">
    <property type="entry name" value="Putative ATP-dependent RNA helicase DHX35"/>
    <property type="match status" value="1"/>
</dbReference>
<dbReference type="SMART" id="SM00487">
    <property type="entry name" value="DEXDc"/>
    <property type="match status" value="1"/>
</dbReference>
<evidence type="ECO:0000259" key="9">
    <source>
        <dbReference type="PROSITE" id="PS51194"/>
    </source>
</evidence>
<feature type="region of interest" description="Disordered" evidence="7">
    <location>
        <begin position="15"/>
        <end position="43"/>
    </location>
</feature>
<dbReference type="EMBL" id="KQ242266">
    <property type="protein sequence ID" value="KNC79662.1"/>
    <property type="molecule type" value="Genomic_DNA"/>
</dbReference>
<evidence type="ECO:0000313" key="10">
    <source>
        <dbReference type="EMBL" id="KNC79662.1"/>
    </source>
</evidence>
<keyword evidence="5" id="KW-0067">ATP-binding</keyword>
<keyword evidence="2" id="KW-0547">Nucleotide-binding</keyword>
<dbReference type="SMART" id="SM00490">
    <property type="entry name" value="HELICc"/>
    <property type="match status" value="1"/>
</dbReference>
<evidence type="ECO:0000256" key="5">
    <source>
        <dbReference type="ARBA" id="ARBA00022840"/>
    </source>
</evidence>
<dbReference type="Pfam" id="PF07717">
    <property type="entry name" value="OB_NTP_bind"/>
    <property type="match status" value="1"/>
</dbReference>
<dbReference type="InterPro" id="IPR014001">
    <property type="entry name" value="Helicase_ATP-bd"/>
</dbReference>
<dbReference type="InterPro" id="IPR003593">
    <property type="entry name" value="AAA+_ATPase"/>
</dbReference>
<dbReference type="Gene3D" id="3.40.50.300">
    <property type="entry name" value="P-loop containing nucleotide triphosphate hydrolases"/>
    <property type="match status" value="2"/>
</dbReference>
<dbReference type="InterPro" id="IPR011545">
    <property type="entry name" value="DEAD/DEAH_box_helicase_dom"/>
</dbReference>
<dbReference type="PROSITE" id="PS51194">
    <property type="entry name" value="HELICASE_CTER"/>
    <property type="match status" value="1"/>
</dbReference>
<gene>
    <name evidence="10" type="ORF">SARC_07950</name>
</gene>
<reference evidence="10 11" key="1">
    <citation type="submission" date="2011-02" db="EMBL/GenBank/DDBJ databases">
        <title>The Genome Sequence of Sphaeroforma arctica JP610.</title>
        <authorList>
            <consortium name="The Broad Institute Genome Sequencing Platform"/>
            <person name="Russ C."/>
            <person name="Cuomo C."/>
            <person name="Young S.K."/>
            <person name="Zeng Q."/>
            <person name="Gargeya S."/>
            <person name="Alvarado L."/>
            <person name="Berlin A."/>
            <person name="Chapman S.B."/>
            <person name="Chen Z."/>
            <person name="Freedman E."/>
            <person name="Gellesch M."/>
            <person name="Goldberg J."/>
            <person name="Griggs A."/>
            <person name="Gujja S."/>
            <person name="Heilman E."/>
            <person name="Heiman D."/>
            <person name="Howarth C."/>
            <person name="Mehta T."/>
            <person name="Neiman D."/>
            <person name="Pearson M."/>
            <person name="Roberts A."/>
            <person name="Saif S."/>
            <person name="Shea T."/>
            <person name="Shenoy N."/>
            <person name="Sisk P."/>
            <person name="Stolte C."/>
            <person name="Sykes S."/>
            <person name="White J."/>
            <person name="Yandava C."/>
            <person name="Burger G."/>
            <person name="Gray M.W."/>
            <person name="Holland P.W.H."/>
            <person name="King N."/>
            <person name="Lang F.B.F."/>
            <person name="Roger A.J."/>
            <person name="Ruiz-Trillo I."/>
            <person name="Haas B."/>
            <person name="Nusbaum C."/>
            <person name="Birren B."/>
        </authorList>
    </citation>
    <scope>NUCLEOTIDE SEQUENCE [LARGE SCALE GENOMIC DNA]</scope>
    <source>
        <strain evidence="10 11">JP610</strain>
    </source>
</reference>
<dbReference type="RefSeq" id="XP_014153564.1">
    <property type="nucleotide sequence ID" value="XM_014298089.1"/>
</dbReference>
<dbReference type="PANTHER" id="PTHR18934:SF118">
    <property type="entry name" value="ATP-DEPENDENT RNA HELICASE DHX33"/>
    <property type="match status" value="1"/>
</dbReference>
<dbReference type="GO" id="GO:0003725">
    <property type="term" value="F:double-stranded RNA binding"/>
    <property type="evidence" value="ECO:0007669"/>
    <property type="project" value="TreeGrafter"/>
</dbReference>
<dbReference type="GO" id="GO:0003724">
    <property type="term" value="F:RNA helicase activity"/>
    <property type="evidence" value="ECO:0007669"/>
    <property type="project" value="UniProtKB-EC"/>
</dbReference>
<dbReference type="GO" id="GO:0005524">
    <property type="term" value="F:ATP binding"/>
    <property type="evidence" value="ECO:0007669"/>
    <property type="project" value="UniProtKB-KW"/>
</dbReference>